<evidence type="ECO:0000256" key="1">
    <source>
        <dbReference type="SAM" id="MobiDB-lite"/>
    </source>
</evidence>
<proteinExistence type="predicted"/>
<dbReference type="EMBL" id="JBHSFN010000005">
    <property type="protein sequence ID" value="MFC4586650.1"/>
    <property type="molecule type" value="Genomic_DNA"/>
</dbReference>
<dbReference type="Proteomes" id="UP001595891">
    <property type="component" value="Unassembled WGS sequence"/>
</dbReference>
<protein>
    <submittedName>
        <fullName evidence="2">Uncharacterized protein</fullName>
    </submittedName>
</protein>
<evidence type="ECO:0000313" key="2">
    <source>
        <dbReference type="EMBL" id="MFC4586650.1"/>
    </source>
</evidence>
<name>A0ABV9EAS3_9ACTN</name>
<sequence>MLGVPACREGLFFSAEWREAVIRDRSGIIPREIVTGRPPAFARTEGLTGGRGRHREEQAKPS</sequence>
<dbReference type="RefSeq" id="WP_262841335.1">
    <property type="nucleotide sequence ID" value="NZ_JANZYP010000005.1"/>
</dbReference>
<keyword evidence="3" id="KW-1185">Reference proteome</keyword>
<feature type="region of interest" description="Disordered" evidence="1">
    <location>
        <begin position="40"/>
        <end position="62"/>
    </location>
</feature>
<comment type="caution">
    <text evidence="2">The sequence shown here is derived from an EMBL/GenBank/DDBJ whole genome shotgun (WGS) entry which is preliminary data.</text>
</comment>
<accession>A0ABV9EAS3</accession>
<reference evidence="3" key="1">
    <citation type="journal article" date="2019" name="Int. J. Syst. Evol. Microbiol.">
        <title>The Global Catalogue of Microorganisms (GCM) 10K type strain sequencing project: providing services to taxonomists for standard genome sequencing and annotation.</title>
        <authorList>
            <consortium name="The Broad Institute Genomics Platform"/>
            <consortium name="The Broad Institute Genome Sequencing Center for Infectious Disease"/>
            <person name="Wu L."/>
            <person name="Ma J."/>
        </authorList>
    </citation>
    <scope>NUCLEOTIDE SEQUENCE [LARGE SCALE GENOMIC DNA]</scope>
    <source>
        <strain evidence="3">CCUG 49560</strain>
    </source>
</reference>
<gene>
    <name evidence="2" type="ORF">ACFO8L_11230</name>
</gene>
<evidence type="ECO:0000313" key="3">
    <source>
        <dbReference type="Proteomes" id="UP001595891"/>
    </source>
</evidence>
<organism evidence="2 3">
    <name type="scientific">Sphaerisporangium corydalis</name>
    <dbReference type="NCBI Taxonomy" id="1441875"/>
    <lineage>
        <taxon>Bacteria</taxon>
        <taxon>Bacillati</taxon>
        <taxon>Actinomycetota</taxon>
        <taxon>Actinomycetes</taxon>
        <taxon>Streptosporangiales</taxon>
        <taxon>Streptosporangiaceae</taxon>
        <taxon>Sphaerisporangium</taxon>
    </lineage>
</organism>